<gene>
    <name evidence="1" type="ORF">CYFUS_009599</name>
</gene>
<name>A0A250JKG5_9BACT</name>
<accession>A0A250JKG5</accession>
<proteinExistence type="predicted"/>
<dbReference type="KEGG" id="cfus:CYFUS_009599"/>
<sequence length="77" mass="9036">MCLWRGWRVPPAFLELAEKVACHCRGQVFETPWAEAWMATFHPSALLRMPDERARVKARRHFEEDLRKVADTLRSLG</sequence>
<reference evidence="1 2" key="1">
    <citation type="submission" date="2017-06" db="EMBL/GenBank/DDBJ databases">
        <title>Sequencing and comparative analysis of myxobacterial genomes.</title>
        <authorList>
            <person name="Rupp O."/>
            <person name="Goesmann A."/>
            <person name="Sogaard-Andersen L."/>
        </authorList>
    </citation>
    <scope>NUCLEOTIDE SEQUENCE [LARGE SCALE GENOMIC DNA]</scope>
    <source>
        <strain evidence="1 2">DSM 52655</strain>
    </source>
</reference>
<dbReference type="Gene3D" id="3.40.470.10">
    <property type="entry name" value="Uracil-DNA glycosylase-like domain"/>
    <property type="match status" value="1"/>
</dbReference>
<dbReference type="AlphaFoldDB" id="A0A250JKG5"/>
<dbReference type="SUPFAM" id="SSF52141">
    <property type="entry name" value="Uracil-DNA glycosylase-like"/>
    <property type="match status" value="1"/>
</dbReference>
<dbReference type="EMBL" id="CP022098">
    <property type="protein sequence ID" value="ATB44118.1"/>
    <property type="molecule type" value="Genomic_DNA"/>
</dbReference>
<organism evidence="1 2">
    <name type="scientific">Cystobacter fuscus</name>
    <dbReference type="NCBI Taxonomy" id="43"/>
    <lineage>
        <taxon>Bacteria</taxon>
        <taxon>Pseudomonadati</taxon>
        <taxon>Myxococcota</taxon>
        <taxon>Myxococcia</taxon>
        <taxon>Myxococcales</taxon>
        <taxon>Cystobacterineae</taxon>
        <taxon>Archangiaceae</taxon>
        <taxon>Cystobacter</taxon>
    </lineage>
</organism>
<dbReference type="RefSeq" id="WP_198316392.1">
    <property type="nucleotide sequence ID" value="NZ_CP022098.1"/>
</dbReference>
<dbReference type="InterPro" id="IPR036895">
    <property type="entry name" value="Uracil-DNA_glycosylase-like_sf"/>
</dbReference>
<evidence type="ECO:0000313" key="2">
    <source>
        <dbReference type="Proteomes" id="UP000217257"/>
    </source>
</evidence>
<dbReference type="Proteomes" id="UP000217257">
    <property type="component" value="Chromosome"/>
</dbReference>
<evidence type="ECO:0000313" key="1">
    <source>
        <dbReference type="EMBL" id="ATB44118.1"/>
    </source>
</evidence>
<protein>
    <submittedName>
        <fullName evidence="1">Uracil-DNA glycosylase, putative family 6</fullName>
    </submittedName>
</protein>